<accession>A0A2T0LSL5</accession>
<proteinExistence type="inferred from homology"/>
<name>A0A2T0LSL5_9PSEU</name>
<keyword evidence="2 5" id="KW-0436">Ligase</keyword>
<evidence type="ECO:0000256" key="2">
    <source>
        <dbReference type="ARBA" id="ARBA00022598"/>
    </source>
</evidence>
<dbReference type="EMBL" id="PVNH01000007">
    <property type="protein sequence ID" value="PRX46648.1"/>
    <property type="molecule type" value="Genomic_DNA"/>
</dbReference>
<evidence type="ECO:0000256" key="1">
    <source>
        <dbReference type="ARBA" id="ARBA00006432"/>
    </source>
</evidence>
<evidence type="ECO:0000259" key="4">
    <source>
        <dbReference type="Pfam" id="PF13193"/>
    </source>
</evidence>
<dbReference type="Pfam" id="PF00501">
    <property type="entry name" value="AMP-binding"/>
    <property type="match status" value="1"/>
</dbReference>
<dbReference type="Gene3D" id="3.30.300.30">
    <property type="match status" value="1"/>
</dbReference>
<dbReference type="InterPro" id="IPR045851">
    <property type="entry name" value="AMP-bd_C_sf"/>
</dbReference>
<dbReference type="InterPro" id="IPR042099">
    <property type="entry name" value="ANL_N_sf"/>
</dbReference>
<dbReference type="PANTHER" id="PTHR43201:SF5">
    <property type="entry name" value="MEDIUM-CHAIN ACYL-COA LIGASE ACSF2, MITOCHONDRIAL"/>
    <property type="match status" value="1"/>
</dbReference>
<reference evidence="5 6" key="1">
    <citation type="submission" date="2018-03" db="EMBL/GenBank/DDBJ databases">
        <title>Genomic Encyclopedia of Type Strains, Phase III (KMG-III): the genomes of soil and plant-associated and newly described type strains.</title>
        <authorList>
            <person name="Whitman W."/>
        </authorList>
    </citation>
    <scope>NUCLEOTIDE SEQUENCE [LARGE SCALE GENOMIC DNA]</scope>
    <source>
        <strain evidence="5 6">CGMCC 4.7125</strain>
    </source>
</reference>
<dbReference type="PANTHER" id="PTHR43201">
    <property type="entry name" value="ACYL-COA SYNTHETASE"/>
    <property type="match status" value="1"/>
</dbReference>
<evidence type="ECO:0000259" key="3">
    <source>
        <dbReference type="Pfam" id="PF00501"/>
    </source>
</evidence>
<dbReference type="Gene3D" id="3.40.50.12780">
    <property type="entry name" value="N-terminal domain of ligase-like"/>
    <property type="match status" value="1"/>
</dbReference>
<feature type="domain" description="AMP-dependent synthetase/ligase" evidence="3">
    <location>
        <begin position="71"/>
        <end position="427"/>
    </location>
</feature>
<feature type="domain" description="AMP-binding enzyme C-terminal" evidence="4">
    <location>
        <begin position="477"/>
        <end position="552"/>
    </location>
</feature>
<dbReference type="Proteomes" id="UP000238362">
    <property type="component" value="Unassembled WGS sequence"/>
</dbReference>
<dbReference type="InterPro" id="IPR000873">
    <property type="entry name" value="AMP-dep_synth/lig_dom"/>
</dbReference>
<protein>
    <submittedName>
        <fullName evidence="5">Acyl-CoA synthetase (AMP-forming)/AMP-acid ligase II</fullName>
    </submittedName>
</protein>
<dbReference type="PROSITE" id="PS00455">
    <property type="entry name" value="AMP_BINDING"/>
    <property type="match status" value="1"/>
</dbReference>
<dbReference type="GO" id="GO:0006631">
    <property type="term" value="P:fatty acid metabolic process"/>
    <property type="evidence" value="ECO:0007669"/>
    <property type="project" value="TreeGrafter"/>
</dbReference>
<dbReference type="Pfam" id="PF13193">
    <property type="entry name" value="AMP-binding_C"/>
    <property type="match status" value="1"/>
</dbReference>
<dbReference type="InterPro" id="IPR025110">
    <property type="entry name" value="AMP-bd_C"/>
</dbReference>
<dbReference type="InterPro" id="IPR020845">
    <property type="entry name" value="AMP-binding_CS"/>
</dbReference>
<keyword evidence="6" id="KW-1185">Reference proteome</keyword>
<gene>
    <name evidence="5" type="ORF">B0I33_107225</name>
</gene>
<dbReference type="AlphaFoldDB" id="A0A2T0LSL5"/>
<organism evidence="5 6">
    <name type="scientific">Prauserella shujinwangii</name>
    <dbReference type="NCBI Taxonomy" id="1453103"/>
    <lineage>
        <taxon>Bacteria</taxon>
        <taxon>Bacillati</taxon>
        <taxon>Actinomycetota</taxon>
        <taxon>Actinomycetes</taxon>
        <taxon>Pseudonocardiales</taxon>
        <taxon>Pseudonocardiaceae</taxon>
        <taxon>Prauserella</taxon>
    </lineage>
</organism>
<evidence type="ECO:0000313" key="6">
    <source>
        <dbReference type="Proteomes" id="UP000238362"/>
    </source>
</evidence>
<comment type="caution">
    <text evidence="5">The sequence shown here is derived from an EMBL/GenBank/DDBJ whole genome shotgun (WGS) entry which is preliminary data.</text>
</comment>
<dbReference type="GO" id="GO:0031956">
    <property type="term" value="F:medium-chain fatty acid-CoA ligase activity"/>
    <property type="evidence" value="ECO:0007669"/>
    <property type="project" value="TreeGrafter"/>
</dbReference>
<evidence type="ECO:0000313" key="5">
    <source>
        <dbReference type="EMBL" id="PRX46648.1"/>
    </source>
</evidence>
<sequence>MTMDMCRQRVLALLAFRRMSSNVADPLRVRAELTGPGGEFEIVEEDVLGVRLPVFARRPRNLGELLAAAPAPEDRDYLVTADRRIGYGEHAGAVGALARVLAQRYGVGRGDRVAILAANCPEWIVAFWATVSLGAVCATYNAWWTTREIEYALGHSEPVLLIADAERAARLPAGIDVPVLGIEGDLPGLTADPAPLPTVDVGEDEPAAIVYTSGTTGRPKGVTHSHRNIVATALYHRLMKATAAALDPRAAAPGRWLLSLPLFHIASLHNVAVPRLATGETVVLTQGAFDPHRVLELVSRERVTNWTVVPTMGHRLSALGDEIGRYDLSALIAFGLASAPSSPALQARLRELIPAARHSLVNSYGLTESGTGATVAAPMMLAADPDTVGVPIPTVAVQVRDESGAVVPDGVTGEIWLRSQFNMLGYWADPAATAEVFDADRWLRTGDLGCLREGRLYLTTRRSDLILRGGENVYPVEVERCLAEHPAVAEAAVFGVEHPDLGQEVCAIVVTGGQVVDEADLRAHTAERLAYYKVPSRWHLTTEPLPRNATGKVVRTALASLHPELP</sequence>
<comment type="similarity">
    <text evidence="1">Belongs to the ATP-dependent AMP-binding enzyme family.</text>
</comment>
<dbReference type="SUPFAM" id="SSF56801">
    <property type="entry name" value="Acetyl-CoA synthetase-like"/>
    <property type="match status" value="1"/>
</dbReference>